<comment type="caution">
    <text evidence="1">The sequence shown here is derived from an EMBL/GenBank/DDBJ whole genome shotgun (WGS) entry which is preliminary data.</text>
</comment>
<sequence length="74" mass="8227">MGRFNRHIIGPEFIENLGSRYPIGILVALLKNCATGWHVIWANSKCADSNGITIQKTAGPRPGVVKQRIVKERK</sequence>
<keyword evidence="2" id="KW-1185">Reference proteome</keyword>
<dbReference type="EMBL" id="PNGC01000001">
    <property type="protein sequence ID" value="PMB91046.1"/>
    <property type="molecule type" value="Genomic_DNA"/>
</dbReference>
<evidence type="ECO:0000313" key="2">
    <source>
        <dbReference type="Proteomes" id="UP000243201"/>
    </source>
</evidence>
<evidence type="ECO:0000313" key="1">
    <source>
        <dbReference type="EMBL" id="PMB91046.1"/>
    </source>
</evidence>
<protein>
    <submittedName>
        <fullName evidence="1">Uncharacterized protein</fullName>
    </submittedName>
</protein>
<gene>
    <name evidence="1" type="ORF">CJ240_04960</name>
</gene>
<reference evidence="1 2" key="1">
    <citation type="submission" date="2017-09" db="EMBL/GenBank/DDBJ databases">
        <title>Bacterial strain isolated from the female urinary microbiota.</title>
        <authorList>
            <person name="Thomas-White K."/>
            <person name="Kumar N."/>
            <person name="Forster S."/>
            <person name="Putonti C."/>
            <person name="Lawley T."/>
            <person name="Wolfe A.J."/>
        </authorList>
    </citation>
    <scope>NUCLEOTIDE SEQUENCE [LARGE SCALE GENOMIC DNA]</scope>
    <source>
        <strain evidence="1 2">UMB0744</strain>
    </source>
</reference>
<proteinExistence type="predicted"/>
<accession>A0ABX4UST2</accession>
<dbReference type="Proteomes" id="UP000243201">
    <property type="component" value="Unassembled WGS sequence"/>
</dbReference>
<name>A0ABX4UST2_9ACTO</name>
<organism evidence="1 2">
    <name type="scientific">Varibaculum cambriense</name>
    <dbReference type="NCBI Taxonomy" id="184870"/>
    <lineage>
        <taxon>Bacteria</taxon>
        <taxon>Bacillati</taxon>
        <taxon>Actinomycetota</taxon>
        <taxon>Actinomycetes</taxon>
        <taxon>Actinomycetales</taxon>
        <taxon>Actinomycetaceae</taxon>
        <taxon>Varibaculum</taxon>
    </lineage>
</organism>